<dbReference type="EMBL" id="JACHMY010000001">
    <property type="protein sequence ID" value="MBB5835693.1"/>
    <property type="molecule type" value="Genomic_DNA"/>
</dbReference>
<sequence>MEIDPPRNSQSTQETGHLLPCGRSVEDVWDDMEAGRVTDHSLHCPHCTTARAGLDELTEATRALIDDPAQPPAGFLDKIMTAVRADLSLGRTIPLPAPTAQIDISTHALAAVLRYAVDGVDGVRAHQCRIEVSPDAPQSVRVWMSVAVRFGSGQVSALDEARVRVAAALPERIGLELETLDFEVVDVWLDSDGQEELR</sequence>
<evidence type="ECO:0000313" key="1">
    <source>
        <dbReference type="EMBL" id="MBB5835693.1"/>
    </source>
</evidence>
<name>A0A7W9J6A0_9ACTN</name>
<gene>
    <name evidence="1" type="ORF">HDA39_002427</name>
</gene>
<evidence type="ECO:0000313" key="2">
    <source>
        <dbReference type="Proteomes" id="UP000549971"/>
    </source>
</evidence>
<accession>A0A7W9J6A0</accession>
<proteinExistence type="predicted"/>
<protein>
    <submittedName>
        <fullName evidence="1">Putative alkaline shock family protein YloU</fullName>
    </submittedName>
</protein>
<dbReference type="AlphaFoldDB" id="A0A7W9J6A0"/>
<comment type="caution">
    <text evidence="1">The sequence shown here is derived from an EMBL/GenBank/DDBJ whole genome shotgun (WGS) entry which is preliminary data.</text>
</comment>
<reference evidence="1 2" key="1">
    <citation type="submission" date="2020-08" db="EMBL/GenBank/DDBJ databases">
        <title>Sequencing the genomes of 1000 actinobacteria strains.</title>
        <authorList>
            <person name="Klenk H.-P."/>
        </authorList>
    </citation>
    <scope>NUCLEOTIDE SEQUENCE [LARGE SCALE GENOMIC DNA]</scope>
    <source>
        <strain evidence="1 2">DSM 28967</strain>
    </source>
</reference>
<organism evidence="1 2">
    <name type="scientific">Kribbella italica</name>
    <dbReference type="NCBI Taxonomy" id="1540520"/>
    <lineage>
        <taxon>Bacteria</taxon>
        <taxon>Bacillati</taxon>
        <taxon>Actinomycetota</taxon>
        <taxon>Actinomycetes</taxon>
        <taxon>Propionibacteriales</taxon>
        <taxon>Kribbellaceae</taxon>
        <taxon>Kribbella</taxon>
    </lineage>
</organism>
<dbReference type="Proteomes" id="UP000549971">
    <property type="component" value="Unassembled WGS sequence"/>
</dbReference>
<keyword evidence="2" id="KW-1185">Reference proteome</keyword>
<dbReference type="RefSeq" id="WP_184795309.1">
    <property type="nucleotide sequence ID" value="NZ_JACHMY010000001.1"/>
</dbReference>